<dbReference type="EMBL" id="CADCUC010000293">
    <property type="protein sequence ID" value="CAA9331701.1"/>
    <property type="molecule type" value="Genomic_DNA"/>
</dbReference>
<evidence type="ECO:0000313" key="1">
    <source>
        <dbReference type="EMBL" id="CAA9331701.1"/>
    </source>
</evidence>
<proteinExistence type="predicted"/>
<dbReference type="SUPFAM" id="SSF46689">
    <property type="entry name" value="Homeodomain-like"/>
    <property type="match status" value="1"/>
</dbReference>
<name>A0A6J4LIN9_9HYPH</name>
<dbReference type="InterPro" id="IPR007367">
    <property type="entry name" value="DUF433"/>
</dbReference>
<dbReference type="Pfam" id="PF04255">
    <property type="entry name" value="DUF433"/>
    <property type="match status" value="1"/>
</dbReference>
<evidence type="ECO:0008006" key="2">
    <source>
        <dbReference type="Google" id="ProtNLM"/>
    </source>
</evidence>
<sequence length="88" mass="9521">MAFPERRYPLIPAEVTSNPDIMGGWPCIAGTRVPAMQVVIEIRGGATDSEIFDNYPSIPVDGIEAVCEWAKVNAISLDPNATDNPFSN</sequence>
<dbReference type="AlphaFoldDB" id="A0A6J4LIN9"/>
<accession>A0A6J4LIN9</accession>
<dbReference type="InterPro" id="IPR036388">
    <property type="entry name" value="WH-like_DNA-bd_sf"/>
</dbReference>
<protein>
    <recommendedName>
        <fullName evidence="2">DUF433 domain-containing protein</fullName>
    </recommendedName>
</protein>
<organism evidence="1">
    <name type="scientific">uncultured Microvirga sp</name>
    <dbReference type="NCBI Taxonomy" id="412392"/>
    <lineage>
        <taxon>Bacteria</taxon>
        <taxon>Pseudomonadati</taxon>
        <taxon>Pseudomonadota</taxon>
        <taxon>Alphaproteobacteria</taxon>
        <taxon>Hyphomicrobiales</taxon>
        <taxon>Methylobacteriaceae</taxon>
        <taxon>Microvirga</taxon>
        <taxon>environmental samples</taxon>
    </lineage>
</organism>
<reference evidence="1" key="1">
    <citation type="submission" date="2020-02" db="EMBL/GenBank/DDBJ databases">
        <authorList>
            <person name="Meier V. D."/>
        </authorList>
    </citation>
    <scope>NUCLEOTIDE SEQUENCE</scope>
    <source>
        <strain evidence="1">AVDCRST_MAG90</strain>
    </source>
</reference>
<dbReference type="Gene3D" id="1.10.10.10">
    <property type="entry name" value="Winged helix-like DNA-binding domain superfamily/Winged helix DNA-binding domain"/>
    <property type="match status" value="1"/>
</dbReference>
<dbReference type="InterPro" id="IPR009057">
    <property type="entry name" value="Homeodomain-like_sf"/>
</dbReference>
<gene>
    <name evidence="1" type="ORF">AVDCRST_MAG90-1520</name>
</gene>